<dbReference type="Proteomes" id="UP000799757">
    <property type="component" value="Unassembled WGS sequence"/>
</dbReference>
<protein>
    <submittedName>
        <fullName evidence="1">Uncharacterized protein</fullName>
    </submittedName>
</protein>
<sequence>MLGKHRLSASSAAAASPPKVPALPLLACKAVPPLFHALAHSFRRFKPIEAIVFGYSLEIPDPNQHGIEKIISGQETYLSTLFLPEAPPGLEVLEHYGKLAQALFEGTPRLGRYALHIPFLTLQGKMPKFSTTHCHAQTQCTRATHYMKQTYSCMFDDEAEMGEARKILWNVLEYLLGPLVHAIQSALSLFQ</sequence>
<dbReference type="AlphaFoldDB" id="A0A6A6XH68"/>
<name>A0A6A6XH68_9PLEO</name>
<proteinExistence type="predicted"/>
<accession>A0A6A6XH68</accession>
<reference evidence="1" key="1">
    <citation type="journal article" date="2020" name="Stud. Mycol.">
        <title>101 Dothideomycetes genomes: a test case for predicting lifestyles and emergence of pathogens.</title>
        <authorList>
            <person name="Haridas S."/>
            <person name="Albert R."/>
            <person name="Binder M."/>
            <person name="Bloem J."/>
            <person name="Labutti K."/>
            <person name="Salamov A."/>
            <person name="Andreopoulos B."/>
            <person name="Baker S."/>
            <person name="Barry K."/>
            <person name="Bills G."/>
            <person name="Bluhm B."/>
            <person name="Cannon C."/>
            <person name="Castanera R."/>
            <person name="Culley D."/>
            <person name="Daum C."/>
            <person name="Ezra D."/>
            <person name="Gonzalez J."/>
            <person name="Henrissat B."/>
            <person name="Kuo A."/>
            <person name="Liang C."/>
            <person name="Lipzen A."/>
            <person name="Lutzoni F."/>
            <person name="Magnuson J."/>
            <person name="Mondo S."/>
            <person name="Nolan M."/>
            <person name="Ohm R."/>
            <person name="Pangilinan J."/>
            <person name="Park H.-J."/>
            <person name="Ramirez L."/>
            <person name="Alfaro M."/>
            <person name="Sun H."/>
            <person name="Tritt A."/>
            <person name="Yoshinaga Y."/>
            <person name="Zwiers L.-H."/>
            <person name="Turgeon B."/>
            <person name="Goodwin S."/>
            <person name="Spatafora J."/>
            <person name="Crous P."/>
            <person name="Grigoriev I."/>
        </authorList>
    </citation>
    <scope>NUCLEOTIDE SEQUENCE</scope>
    <source>
        <strain evidence="1">CBS 109.77</strain>
    </source>
</reference>
<keyword evidence="2" id="KW-1185">Reference proteome</keyword>
<organism evidence="1 2">
    <name type="scientific">Melanomma pulvis-pyrius CBS 109.77</name>
    <dbReference type="NCBI Taxonomy" id="1314802"/>
    <lineage>
        <taxon>Eukaryota</taxon>
        <taxon>Fungi</taxon>
        <taxon>Dikarya</taxon>
        <taxon>Ascomycota</taxon>
        <taxon>Pezizomycotina</taxon>
        <taxon>Dothideomycetes</taxon>
        <taxon>Pleosporomycetidae</taxon>
        <taxon>Pleosporales</taxon>
        <taxon>Melanommataceae</taxon>
        <taxon>Melanomma</taxon>
    </lineage>
</organism>
<dbReference type="EMBL" id="MU001860">
    <property type="protein sequence ID" value="KAF2795403.1"/>
    <property type="molecule type" value="Genomic_DNA"/>
</dbReference>
<evidence type="ECO:0000313" key="2">
    <source>
        <dbReference type="Proteomes" id="UP000799757"/>
    </source>
</evidence>
<evidence type="ECO:0000313" key="1">
    <source>
        <dbReference type="EMBL" id="KAF2795403.1"/>
    </source>
</evidence>
<gene>
    <name evidence="1" type="ORF">K505DRAFT_360228</name>
</gene>